<proteinExistence type="predicted"/>
<dbReference type="GO" id="GO:0005506">
    <property type="term" value="F:iron ion binding"/>
    <property type="evidence" value="ECO:0007669"/>
    <property type="project" value="UniProtKB-ARBA"/>
</dbReference>
<reference evidence="2" key="1">
    <citation type="submission" date="2018-12" db="EMBL/GenBank/DDBJ databases">
        <title>Tengunoibacter tsumagoiensis gen. nov., sp. nov., Dictyobacter kobayashii sp. nov., D. alpinus sp. nov., and D. joshuensis sp. nov. and description of Dictyobacteraceae fam. nov. within the order Ktedonobacterales isolated from Tengu-no-mugimeshi.</title>
        <authorList>
            <person name="Wang C.M."/>
            <person name="Zheng Y."/>
            <person name="Sakai Y."/>
            <person name="Toyoda A."/>
            <person name="Minakuchi Y."/>
            <person name="Abe K."/>
            <person name="Yokota A."/>
            <person name="Yabe S."/>
        </authorList>
    </citation>
    <scope>NUCLEOTIDE SEQUENCE [LARGE SCALE GENOMIC DNA]</scope>
    <source>
        <strain evidence="2">Uno16</strain>
    </source>
</reference>
<dbReference type="Gene3D" id="2.60.120.620">
    <property type="entry name" value="q2cbj1_9rhob like domain"/>
    <property type="match status" value="1"/>
</dbReference>
<dbReference type="InterPro" id="IPR008775">
    <property type="entry name" value="Phytyl_CoA_dOase-like"/>
</dbReference>
<protein>
    <submittedName>
        <fullName evidence="1">SnoK</fullName>
    </submittedName>
</protein>
<dbReference type="PANTHER" id="PTHR20883">
    <property type="entry name" value="PHYTANOYL-COA DIOXYGENASE DOMAIN CONTAINING 1"/>
    <property type="match status" value="1"/>
</dbReference>
<dbReference type="PANTHER" id="PTHR20883:SF46">
    <property type="entry name" value="PHYTANOYL-COA HYDROXYLASE"/>
    <property type="match status" value="1"/>
</dbReference>
<dbReference type="GO" id="GO:0016706">
    <property type="term" value="F:2-oxoglutarate-dependent dioxygenase activity"/>
    <property type="evidence" value="ECO:0007669"/>
    <property type="project" value="UniProtKB-ARBA"/>
</dbReference>
<accession>A0A402B748</accession>
<name>A0A402B748_9CHLR</name>
<dbReference type="RefSeq" id="WP_161982110.1">
    <property type="nucleotide sequence ID" value="NZ_BIFT01000001.1"/>
</dbReference>
<keyword evidence="2" id="KW-1185">Reference proteome</keyword>
<organism evidence="1 2">
    <name type="scientific">Dictyobacter alpinus</name>
    <dbReference type="NCBI Taxonomy" id="2014873"/>
    <lineage>
        <taxon>Bacteria</taxon>
        <taxon>Bacillati</taxon>
        <taxon>Chloroflexota</taxon>
        <taxon>Ktedonobacteria</taxon>
        <taxon>Ktedonobacterales</taxon>
        <taxon>Dictyobacteraceae</taxon>
        <taxon>Dictyobacter</taxon>
    </lineage>
</organism>
<dbReference type="EMBL" id="BIFT01000001">
    <property type="protein sequence ID" value="GCE27130.1"/>
    <property type="molecule type" value="Genomic_DNA"/>
</dbReference>
<evidence type="ECO:0000313" key="1">
    <source>
        <dbReference type="EMBL" id="GCE27130.1"/>
    </source>
</evidence>
<dbReference type="SUPFAM" id="SSF51197">
    <property type="entry name" value="Clavaminate synthase-like"/>
    <property type="match status" value="1"/>
</dbReference>
<dbReference type="Pfam" id="PF05721">
    <property type="entry name" value="PhyH"/>
    <property type="match status" value="1"/>
</dbReference>
<sequence>MLTTEQQQQFNEQGFFILPQAFPAGEIDALRAHIDHFAAKHEQQLQERGKEGISRPNEISFTFNLAAHDPAIMQFVTQEKFVQLTSDLLKDDISLYWDQAVYKKPEAKRDFPWHQDTGYTLTDPAEYVTCWLALDETTLDNGCIWVIPGSHKQGAIEHTDTEIGKQCYFGTEPGIPVPLKKGGMVAFSSLLFHRSGPNISNTVRKGYVIQYSVSSARHGVSGEPFNRIVIARNGQAALA</sequence>
<evidence type="ECO:0000313" key="2">
    <source>
        <dbReference type="Proteomes" id="UP000287171"/>
    </source>
</evidence>
<dbReference type="AlphaFoldDB" id="A0A402B748"/>
<comment type="caution">
    <text evidence="1">The sequence shown here is derived from an EMBL/GenBank/DDBJ whole genome shotgun (WGS) entry which is preliminary data.</text>
</comment>
<gene>
    <name evidence="1" type="ORF">KDA_26140</name>
</gene>
<dbReference type="Proteomes" id="UP000287171">
    <property type="component" value="Unassembled WGS sequence"/>
</dbReference>